<name>J7G594_ROSRU</name>
<dbReference type="AlphaFoldDB" id="J7G594"/>
<proteinExistence type="predicted"/>
<accession>J7G594</accession>
<dbReference type="EMBL" id="JQ791545">
    <property type="protein sequence ID" value="AFP55561.1"/>
    <property type="molecule type" value="Genomic_DNA"/>
</dbReference>
<reference evidence="1" key="2">
    <citation type="submission" date="2012-03" db="EMBL/GenBank/DDBJ databases">
        <authorList>
            <person name="Ayana D.T."/>
            <person name="Kaufmann H."/>
            <person name="Biber A."/>
            <person name="Debener T."/>
        </authorList>
    </citation>
    <scope>NUCLEOTIDE SEQUENCE</scope>
    <source>
        <tissue evidence="1">Leaf</tissue>
    </source>
</reference>
<evidence type="ECO:0000313" key="1">
    <source>
        <dbReference type="EMBL" id="AFP55561.1"/>
    </source>
</evidence>
<reference evidence="1" key="1">
    <citation type="journal article" date="2012" name="BMC Genomics">
        <title>Evolution of the Rdr1 TNL-cluster in roses and other Rosaceous species.</title>
        <authorList>
            <person name="Terefe-Ayana D."/>
            <person name="Kaufmann H."/>
            <person name="Linde M."/>
            <person name="Debener T."/>
        </authorList>
    </citation>
    <scope>NUCLEOTIDE SEQUENCE</scope>
    <source>
        <tissue evidence="1">Leaf</tissue>
    </source>
</reference>
<organism evidence="1">
    <name type="scientific">Rosa rugosa</name>
    <name type="common">Rugosa rose</name>
    <dbReference type="NCBI Taxonomy" id="74645"/>
    <lineage>
        <taxon>Eukaryota</taxon>
        <taxon>Viridiplantae</taxon>
        <taxon>Streptophyta</taxon>
        <taxon>Embryophyta</taxon>
        <taxon>Tracheophyta</taxon>
        <taxon>Spermatophyta</taxon>
        <taxon>Magnoliopsida</taxon>
        <taxon>eudicotyledons</taxon>
        <taxon>Gunneridae</taxon>
        <taxon>Pentapetalae</taxon>
        <taxon>rosids</taxon>
        <taxon>fabids</taxon>
        <taxon>Rosales</taxon>
        <taxon>Rosaceae</taxon>
        <taxon>Rosoideae</taxon>
        <taxon>Rosoideae incertae sedis</taxon>
        <taxon>Rosa</taxon>
    </lineage>
</organism>
<protein>
    <submittedName>
        <fullName evidence="1">Uncharacterized protein</fullName>
    </submittedName>
</protein>
<sequence>MLDRDNDRVWSRVAHIKIKKSERREKKKRGIEDRGILRRVWKVKKRRGREKKDKQNRGKEKISARIDRLQGISENWSRRLKKGEEENQDQDHTISSKSVIKINYGEQRVLISVLLSLKVGMVLDIIDIRWRKGSVYLRVREISIKCSYQAVRYRRRSVASTVRSHCPSNAYFAGGLRGHKCDHGHLSSFFFLSFSVNMKREKAECFWVPPNNQETKKRMKSSNIIVQRAKSLRNKFCLLGAFSWIRTMIWL</sequence>